<comment type="subcellular location">
    <subcellularLocation>
        <location evidence="1 6">Membrane</location>
        <topology evidence="1 6">Multi-pass membrane protein</topology>
    </subcellularLocation>
</comment>
<dbReference type="EMBL" id="ML001702">
    <property type="protein sequence ID" value="RKO83075.1"/>
    <property type="molecule type" value="Genomic_DNA"/>
</dbReference>
<organism evidence="8 9">
    <name type="scientific">Blyttiomyces helicus</name>
    <dbReference type="NCBI Taxonomy" id="388810"/>
    <lineage>
        <taxon>Eukaryota</taxon>
        <taxon>Fungi</taxon>
        <taxon>Fungi incertae sedis</taxon>
        <taxon>Chytridiomycota</taxon>
        <taxon>Chytridiomycota incertae sedis</taxon>
        <taxon>Chytridiomycetes</taxon>
        <taxon>Chytridiomycetes incertae sedis</taxon>
        <taxon>Blyttiomyces</taxon>
    </lineage>
</organism>
<protein>
    <submittedName>
        <fullName evidence="8">POT family-domain-containing protein</fullName>
    </submittedName>
</protein>
<gene>
    <name evidence="8" type="ORF">BDK51DRAFT_23733</name>
</gene>
<reference evidence="9" key="1">
    <citation type="journal article" date="2018" name="Nat. Microbiol.">
        <title>Leveraging single-cell genomics to expand the fungal tree of life.</title>
        <authorList>
            <person name="Ahrendt S.R."/>
            <person name="Quandt C.A."/>
            <person name="Ciobanu D."/>
            <person name="Clum A."/>
            <person name="Salamov A."/>
            <person name="Andreopoulos B."/>
            <person name="Cheng J.F."/>
            <person name="Woyke T."/>
            <person name="Pelin A."/>
            <person name="Henrissat B."/>
            <person name="Reynolds N.K."/>
            <person name="Benny G.L."/>
            <person name="Smith M.E."/>
            <person name="James T.Y."/>
            <person name="Grigoriev I.V."/>
        </authorList>
    </citation>
    <scope>NUCLEOTIDE SEQUENCE [LARGE SCALE GENOMIC DNA]</scope>
</reference>
<dbReference type="GO" id="GO:0022857">
    <property type="term" value="F:transmembrane transporter activity"/>
    <property type="evidence" value="ECO:0007669"/>
    <property type="project" value="InterPro"/>
</dbReference>
<dbReference type="Proteomes" id="UP000269721">
    <property type="component" value="Unassembled WGS sequence"/>
</dbReference>
<dbReference type="Gene3D" id="1.20.1250.20">
    <property type="entry name" value="MFS general substrate transporter like domains"/>
    <property type="match status" value="1"/>
</dbReference>
<feature type="transmembrane region" description="Helical" evidence="7">
    <location>
        <begin position="68"/>
        <end position="86"/>
    </location>
</feature>
<dbReference type="PANTHER" id="PTHR11654">
    <property type="entry name" value="OLIGOPEPTIDE TRANSPORTER-RELATED"/>
    <property type="match status" value="1"/>
</dbReference>
<dbReference type="GO" id="GO:0016020">
    <property type="term" value="C:membrane"/>
    <property type="evidence" value="ECO:0007669"/>
    <property type="project" value="UniProtKB-SubCell"/>
</dbReference>
<dbReference type="OrthoDB" id="8904098at2759"/>
<dbReference type="InterPro" id="IPR018456">
    <property type="entry name" value="PTR2_symporter_CS"/>
</dbReference>
<keyword evidence="3 6" id="KW-0812">Transmembrane</keyword>
<sequence>MLPRIAGAIPFAAWFIVVNEFAERFAYYGGSTPFQNYIQYPAQNATQRAALQLQPGALDRGVDDATRMNNFFTFWVYLCPLIGAFISDQYWGKFKTILVFSSIYLLGWILLTVSSIPTGFYPDDTPYWGSFAYPGFWSSIVIIGLGAGGIKSIVSPMCADQLPSEPYMKDGKIIDPDLTVQHLYNWFYWAINVGAMCGQLICTTAERSAFWKAYLIP</sequence>
<keyword evidence="9" id="KW-1185">Reference proteome</keyword>
<evidence type="ECO:0000256" key="3">
    <source>
        <dbReference type="ARBA" id="ARBA00022692"/>
    </source>
</evidence>
<dbReference type="Pfam" id="PF00854">
    <property type="entry name" value="PTR2"/>
    <property type="match status" value="1"/>
</dbReference>
<proteinExistence type="inferred from homology"/>
<evidence type="ECO:0000313" key="9">
    <source>
        <dbReference type="Proteomes" id="UP000269721"/>
    </source>
</evidence>
<evidence type="ECO:0000256" key="5">
    <source>
        <dbReference type="ARBA" id="ARBA00023136"/>
    </source>
</evidence>
<dbReference type="GO" id="GO:0006857">
    <property type="term" value="P:oligopeptide transport"/>
    <property type="evidence" value="ECO:0007669"/>
    <property type="project" value="InterPro"/>
</dbReference>
<feature type="non-terminal residue" evidence="8">
    <location>
        <position position="217"/>
    </location>
</feature>
<evidence type="ECO:0000256" key="2">
    <source>
        <dbReference type="ARBA" id="ARBA00005982"/>
    </source>
</evidence>
<evidence type="ECO:0000256" key="4">
    <source>
        <dbReference type="ARBA" id="ARBA00022989"/>
    </source>
</evidence>
<evidence type="ECO:0000256" key="7">
    <source>
        <dbReference type="SAM" id="Phobius"/>
    </source>
</evidence>
<feature type="transmembrane region" description="Helical" evidence="7">
    <location>
        <begin position="98"/>
        <end position="121"/>
    </location>
</feature>
<evidence type="ECO:0000313" key="8">
    <source>
        <dbReference type="EMBL" id="RKO83075.1"/>
    </source>
</evidence>
<dbReference type="AlphaFoldDB" id="A0A4P9VW48"/>
<keyword evidence="4 7" id="KW-1133">Transmembrane helix</keyword>
<comment type="similarity">
    <text evidence="2 6">Belongs to the major facilitator superfamily. Proton-dependent oligopeptide transporter (POT/PTR) (TC 2.A.17) family.</text>
</comment>
<keyword evidence="6" id="KW-0813">Transport</keyword>
<feature type="transmembrane region" description="Helical" evidence="7">
    <location>
        <begin position="127"/>
        <end position="147"/>
    </location>
</feature>
<evidence type="ECO:0000256" key="1">
    <source>
        <dbReference type="ARBA" id="ARBA00004141"/>
    </source>
</evidence>
<dbReference type="PROSITE" id="PS01023">
    <property type="entry name" value="PTR2_2"/>
    <property type="match status" value="1"/>
</dbReference>
<accession>A0A4P9VW48</accession>
<evidence type="ECO:0000256" key="6">
    <source>
        <dbReference type="RuleBase" id="RU003755"/>
    </source>
</evidence>
<dbReference type="InterPro" id="IPR036259">
    <property type="entry name" value="MFS_trans_sf"/>
</dbReference>
<name>A0A4P9VW48_9FUNG</name>
<dbReference type="InterPro" id="IPR000109">
    <property type="entry name" value="POT_fam"/>
</dbReference>
<keyword evidence="5 7" id="KW-0472">Membrane</keyword>
<dbReference type="PROSITE" id="PS01022">
    <property type="entry name" value="PTR2_1"/>
    <property type="match status" value="1"/>
</dbReference>